<gene>
    <name evidence="10 13" type="primary">mnmE</name>
    <name evidence="10" type="synonym">trmE</name>
    <name evidence="13" type="ORF">HLVA_20640</name>
</gene>
<feature type="binding site" evidence="10">
    <location>
        <position position="257"/>
    </location>
    <ligand>
        <name>Mg(2+)</name>
        <dbReference type="ChEBI" id="CHEBI:18420"/>
    </ligand>
</feature>
<dbReference type="SUPFAM" id="SSF52540">
    <property type="entry name" value="P-loop containing nucleoside triphosphate hydrolases"/>
    <property type="match status" value="1"/>
</dbReference>
<dbReference type="InterPro" id="IPR027266">
    <property type="entry name" value="TrmE/GcvT-like"/>
</dbReference>
<dbReference type="KEGG" id="haby:HLVA_20640"/>
<dbReference type="Gene3D" id="3.40.50.300">
    <property type="entry name" value="P-loop containing nucleotide triphosphate hydrolases"/>
    <property type="match status" value="1"/>
</dbReference>
<feature type="binding site" evidence="10">
    <location>
        <position position="24"/>
    </location>
    <ligand>
        <name>(6S)-5-formyl-5,6,7,8-tetrahydrofolate</name>
        <dbReference type="ChEBI" id="CHEBI:57457"/>
    </ligand>
</feature>
<dbReference type="NCBIfam" id="TIGR00231">
    <property type="entry name" value="small_GTP"/>
    <property type="match status" value="1"/>
</dbReference>
<dbReference type="Gene3D" id="1.20.120.430">
    <property type="entry name" value="tRNA modification GTPase MnmE domain 2"/>
    <property type="match status" value="1"/>
</dbReference>
<feature type="binding site" evidence="10">
    <location>
        <position position="253"/>
    </location>
    <ligand>
        <name>K(+)</name>
        <dbReference type="ChEBI" id="CHEBI:29103"/>
    </ligand>
</feature>
<keyword evidence="4 10" id="KW-0479">Metal-binding</keyword>
<dbReference type="CDD" id="cd14858">
    <property type="entry name" value="TrmE_N"/>
    <property type="match status" value="1"/>
</dbReference>
<dbReference type="NCBIfam" id="NF003661">
    <property type="entry name" value="PRK05291.1-3"/>
    <property type="match status" value="1"/>
</dbReference>
<dbReference type="Pfam" id="PF10396">
    <property type="entry name" value="TrmE_N"/>
    <property type="match status" value="1"/>
</dbReference>
<evidence type="ECO:0000256" key="4">
    <source>
        <dbReference type="ARBA" id="ARBA00022723"/>
    </source>
</evidence>
<proteinExistence type="inferred from homology"/>
<comment type="function">
    <text evidence="10">Exhibits a very high intrinsic GTPase hydrolysis rate. Involved in the addition of a carboxymethylaminomethyl (cmnm) group at the wobble position (U34) of certain tRNAs, forming tRNA-cmnm(5)s(2)U34.</text>
</comment>
<evidence type="ECO:0000256" key="7">
    <source>
        <dbReference type="ARBA" id="ARBA00022842"/>
    </source>
</evidence>
<evidence type="ECO:0000313" key="14">
    <source>
        <dbReference type="Proteomes" id="UP001321582"/>
    </source>
</evidence>
<organism evidence="13 14">
    <name type="scientific">Haliovirga abyssi</name>
    <dbReference type="NCBI Taxonomy" id="2996794"/>
    <lineage>
        <taxon>Bacteria</taxon>
        <taxon>Fusobacteriati</taxon>
        <taxon>Fusobacteriota</taxon>
        <taxon>Fusobacteriia</taxon>
        <taxon>Fusobacteriales</taxon>
        <taxon>Haliovirgaceae</taxon>
        <taxon>Haliovirga</taxon>
    </lineage>
</organism>
<keyword evidence="14" id="KW-1185">Reference proteome</keyword>
<feature type="binding site" evidence="10">
    <location>
        <begin position="251"/>
        <end position="257"/>
    </location>
    <ligand>
        <name>GTP</name>
        <dbReference type="ChEBI" id="CHEBI:37565"/>
    </ligand>
</feature>
<dbReference type="InterPro" id="IPR027417">
    <property type="entry name" value="P-loop_NTPase"/>
</dbReference>
<feature type="binding site" evidence="10">
    <location>
        <position position="256"/>
    </location>
    <ligand>
        <name>K(+)</name>
        <dbReference type="ChEBI" id="CHEBI:29103"/>
    </ligand>
</feature>
<dbReference type="GO" id="GO:0005525">
    <property type="term" value="F:GTP binding"/>
    <property type="evidence" value="ECO:0007669"/>
    <property type="project" value="UniProtKB-UniRule"/>
</dbReference>
<dbReference type="GO" id="GO:0005829">
    <property type="term" value="C:cytosol"/>
    <property type="evidence" value="ECO:0007669"/>
    <property type="project" value="TreeGrafter"/>
</dbReference>
<dbReference type="GO" id="GO:0042802">
    <property type="term" value="F:identical protein binding"/>
    <property type="evidence" value="ECO:0007669"/>
    <property type="project" value="UniProtKB-ARBA"/>
</dbReference>
<dbReference type="CDD" id="cd04164">
    <property type="entry name" value="trmE"/>
    <property type="match status" value="1"/>
</dbReference>
<evidence type="ECO:0000256" key="11">
    <source>
        <dbReference type="RuleBase" id="RU003313"/>
    </source>
</evidence>
<dbReference type="InterPro" id="IPR006073">
    <property type="entry name" value="GTP-bd"/>
</dbReference>
<feature type="binding site" evidence="10">
    <location>
        <position position="87"/>
    </location>
    <ligand>
        <name>(6S)-5-formyl-5,6,7,8-tetrahydrofolate</name>
        <dbReference type="ChEBI" id="CHEBI:57457"/>
    </ligand>
</feature>
<feature type="binding site" evidence="10">
    <location>
        <position position="232"/>
    </location>
    <ligand>
        <name>K(+)</name>
        <dbReference type="ChEBI" id="CHEBI:29103"/>
    </ligand>
</feature>
<evidence type="ECO:0000256" key="9">
    <source>
        <dbReference type="ARBA" id="ARBA00023134"/>
    </source>
</evidence>
<comment type="caution">
    <text evidence="10">Lacks conserved residue(s) required for the propagation of feature annotation.</text>
</comment>
<keyword evidence="7 10" id="KW-0460">Magnesium</keyword>
<feature type="domain" description="TrmE-type G" evidence="12">
    <location>
        <begin position="222"/>
        <end position="378"/>
    </location>
</feature>
<dbReference type="EMBL" id="AP027059">
    <property type="protein sequence ID" value="BDU51495.1"/>
    <property type="molecule type" value="Genomic_DNA"/>
</dbReference>
<dbReference type="HAMAP" id="MF_00379">
    <property type="entry name" value="GTPase_MnmE"/>
    <property type="match status" value="1"/>
</dbReference>
<evidence type="ECO:0000313" key="13">
    <source>
        <dbReference type="EMBL" id="BDU51495.1"/>
    </source>
</evidence>
<dbReference type="EC" id="3.6.-.-" evidence="10"/>
<evidence type="ECO:0000256" key="8">
    <source>
        <dbReference type="ARBA" id="ARBA00022958"/>
    </source>
</evidence>
<dbReference type="SUPFAM" id="SSF116878">
    <property type="entry name" value="TrmE connector domain"/>
    <property type="match status" value="1"/>
</dbReference>
<comment type="similarity">
    <text evidence="1 10 11">Belongs to the TRAFAC class TrmE-Era-EngA-EngB-Septin-like GTPase superfamily. TrmE GTPase family.</text>
</comment>
<evidence type="ECO:0000259" key="12">
    <source>
        <dbReference type="PROSITE" id="PS51709"/>
    </source>
</evidence>
<dbReference type="NCBIfam" id="TIGR00450">
    <property type="entry name" value="mnmE_trmE_thdF"/>
    <property type="match status" value="1"/>
</dbReference>
<dbReference type="Gene3D" id="3.30.1360.120">
    <property type="entry name" value="Probable tRNA modification gtpase trme, domain 1"/>
    <property type="match status" value="1"/>
</dbReference>
<dbReference type="Pfam" id="PF01926">
    <property type="entry name" value="MMR_HSR1"/>
    <property type="match status" value="1"/>
</dbReference>
<keyword evidence="9 10" id="KW-0342">GTP-binding</keyword>
<feature type="binding site" evidence="10">
    <location>
        <begin position="276"/>
        <end position="279"/>
    </location>
    <ligand>
        <name>GTP</name>
        <dbReference type="ChEBI" id="CHEBI:37565"/>
    </ligand>
</feature>
<dbReference type="PROSITE" id="PS51709">
    <property type="entry name" value="G_TRME"/>
    <property type="match status" value="1"/>
</dbReference>
<comment type="subunit">
    <text evidence="10">Homodimer. Heterotetramer of two MnmE and two MnmG subunits.</text>
</comment>
<comment type="cofactor">
    <cofactor evidence="10">
        <name>K(+)</name>
        <dbReference type="ChEBI" id="CHEBI:29103"/>
    </cofactor>
    <text evidence="10">Binds 1 potassium ion per subunit.</text>
</comment>
<dbReference type="GO" id="GO:0030488">
    <property type="term" value="P:tRNA methylation"/>
    <property type="evidence" value="ECO:0007669"/>
    <property type="project" value="TreeGrafter"/>
</dbReference>
<evidence type="ECO:0000256" key="5">
    <source>
        <dbReference type="ARBA" id="ARBA00022741"/>
    </source>
</evidence>
<dbReference type="Pfam" id="PF12631">
    <property type="entry name" value="MnmE_helical"/>
    <property type="match status" value="1"/>
</dbReference>
<feature type="binding site" evidence="10">
    <location>
        <position position="251"/>
    </location>
    <ligand>
        <name>K(+)</name>
        <dbReference type="ChEBI" id="CHEBI:29103"/>
    </ligand>
</feature>
<evidence type="ECO:0000256" key="10">
    <source>
        <dbReference type="HAMAP-Rule" id="MF_00379"/>
    </source>
</evidence>
<feature type="binding site" evidence="10">
    <location>
        <position position="126"/>
    </location>
    <ligand>
        <name>(6S)-5-formyl-5,6,7,8-tetrahydrofolate</name>
        <dbReference type="ChEBI" id="CHEBI:57457"/>
    </ligand>
</feature>
<dbReference type="InterPro" id="IPR027368">
    <property type="entry name" value="MnmE_dom2"/>
</dbReference>
<keyword evidence="5 10" id="KW-0547">Nucleotide-binding</keyword>
<keyword evidence="2 10" id="KW-0963">Cytoplasm</keyword>
<dbReference type="FunFam" id="3.30.1360.120:FF:000003">
    <property type="entry name" value="tRNA modification GTPase MnmE"/>
    <property type="match status" value="1"/>
</dbReference>
<evidence type="ECO:0000256" key="1">
    <source>
        <dbReference type="ARBA" id="ARBA00011043"/>
    </source>
</evidence>
<dbReference type="PRINTS" id="PR00326">
    <property type="entry name" value="GTP1OBG"/>
</dbReference>
<sequence>MIKMFETIAAISTPIGEGGIGIVRISGDESFDILEKIFKPKSKKNVKDLKHNSVNYGHIYDENEIVDEVLVMVMKAPKSYTKEDVIEINCHGGYLITEKILEIVLKNGAKLADAGEFTRRAFLNGRIDLTQAEAVIDLIKSKSEKNLTLSVEQLRGDLKEKVGELKKKLLDVAAHVNVVIDYPEEGIDEPLPKELWGNLEEVHSECDILIKSYDKGKKIKEGIKTSIIGRPNVGKSSILNSLLKEERAIVTHIPGTTRDSIEEIININGISLILVDTAGIRKTEDIVENIGVEKSKTKIKESDLVLFVLDNSEELTKEDYDIYKYIDDKKCLGIINKIDKSKKIDISKLDKINNWIEISAINGLNIDKLEESIYKFILEDDIKNSSEKLILTNIRHKSSLEKVKDSIDNIFNTLNMEMPMDLIAIDLREALDSLSEITGEISSEDLLDHVFKNFCVGK</sequence>
<accession>A0AAU9E4P7</accession>
<dbReference type="PANTHER" id="PTHR42714:SF2">
    <property type="entry name" value="TRNA MODIFICATION GTPASE GTPBP3, MITOCHONDRIAL"/>
    <property type="match status" value="1"/>
</dbReference>
<dbReference type="GO" id="GO:0046872">
    <property type="term" value="F:metal ion binding"/>
    <property type="evidence" value="ECO:0007669"/>
    <property type="project" value="UniProtKB-KW"/>
</dbReference>
<keyword evidence="8 10" id="KW-0630">Potassium</keyword>
<dbReference type="GO" id="GO:0003924">
    <property type="term" value="F:GTPase activity"/>
    <property type="evidence" value="ECO:0007669"/>
    <property type="project" value="UniProtKB-UniRule"/>
</dbReference>
<keyword evidence="6 10" id="KW-0378">Hydrolase</keyword>
<feature type="binding site" evidence="10">
    <location>
        <position position="458"/>
    </location>
    <ligand>
        <name>(6S)-5-formyl-5,6,7,8-tetrahydrofolate</name>
        <dbReference type="ChEBI" id="CHEBI:57457"/>
    </ligand>
</feature>
<dbReference type="InterPro" id="IPR018948">
    <property type="entry name" value="GTP-bd_TrmE_N"/>
</dbReference>
<dbReference type="Proteomes" id="UP001321582">
    <property type="component" value="Chromosome"/>
</dbReference>
<dbReference type="PANTHER" id="PTHR42714">
    <property type="entry name" value="TRNA MODIFICATION GTPASE GTPBP3"/>
    <property type="match status" value="1"/>
</dbReference>
<evidence type="ECO:0000256" key="3">
    <source>
        <dbReference type="ARBA" id="ARBA00022694"/>
    </source>
</evidence>
<dbReference type="GO" id="GO:0002098">
    <property type="term" value="P:tRNA wobble uridine modification"/>
    <property type="evidence" value="ECO:0007669"/>
    <property type="project" value="TreeGrafter"/>
</dbReference>
<dbReference type="InterPro" id="IPR004520">
    <property type="entry name" value="GTPase_MnmE"/>
</dbReference>
<reference evidence="13 14" key="1">
    <citation type="submission" date="2022-11" db="EMBL/GenBank/DDBJ databases">
        <title>Haliovirga abyssi gen. nov., sp. nov., a mesophilic fermentative bacterium isolated from the Iheya North hydrothermal field and the proposal of Haliovirgaceae fam. nov.</title>
        <authorList>
            <person name="Miyazaki U."/>
            <person name="Tame A."/>
            <person name="Miyazaki J."/>
            <person name="Takai K."/>
            <person name="Sawayama S."/>
            <person name="Kitajima M."/>
            <person name="Okamoto A."/>
            <person name="Nakagawa S."/>
        </authorList>
    </citation>
    <scope>NUCLEOTIDE SEQUENCE [LARGE SCALE GENOMIC DNA]</scope>
    <source>
        <strain evidence="13 14">IC12</strain>
    </source>
</reference>
<evidence type="ECO:0000256" key="6">
    <source>
        <dbReference type="ARBA" id="ARBA00022801"/>
    </source>
</evidence>
<feature type="binding site" evidence="10">
    <location>
        <begin position="232"/>
        <end position="237"/>
    </location>
    <ligand>
        <name>GTP</name>
        <dbReference type="ChEBI" id="CHEBI:37565"/>
    </ligand>
</feature>
<comment type="subcellular location">
    <subcellularLocation>
        <location evidence="10">Cytoplasm</location>
    </subcellularLocation>
</comment>
<dbReference type="InterPro" id="IPR005225">
    <property type="entry name" value="Small_GTP-bd"/>
</dbReference>
<dbReference type="AlphaFoldDB" id="A0AAU9E4P7"/>
<dbReference type="InterPro" id="IPR031168">
    <property type="entry name" value="G_TrmE"/>
</dbReference>
<dbReference type="FunFam" id="3.40.50.300:FF:000494">
    <property type="entry name" value="tRNA modification GTPase MnmE"/>
    <property type="match status" value="1"/>
</dbReference>
<dbReference type="InterPro" id="IPR025867">
    <property type="entry name" value="MnmE_helical"/>
</dbReference>
<keyword evidence="3 10" id="KW-0819">tRNA processing</keyword>
<evidence type="ECO:0000256" key="2">
    <source>
        <dbReference type="ARBA" id="ARBA00022490"/>
    </source>
</evidence>
<feature type="binding site" evidence="10">
    <location>
        <position position="236"/>
    </location>
    <ligand>
        <name>Mg(2+)</name>
        <dbReference type="ChEBI" id="CHEBI:18420"/>
    </ligand>
</feature>
<name>A0AAU9E4P7_9FUSO</name>
<protein>
    <recommendedName>
        <fullName evidence="10">tRNA modification GTPase MnmE</fullName>
        <ecNumber evidence="10">3.6.-.-</ecNumber>
    </recommendedName>
</protein>